<proteinExistence type="predicted"/>
<feature type="region of interest" description="Disordered" evidence="1">
    <location>
        <begin position="121"/>
        <end position="148"/>
    </location>
</feature>
<feature type="compositionally biased region" description="Acidic residues" evidence="1">
    <location>
        <begin position="165"/>
        <end position="195"/>
    </location>
</feature>
<protein>
    <recommendedName>
        <fullName evidence="4">F-box domain-containing protein</fullName>
    </recommendedName>
</protein>
<feature type="compositionally biased region" description="Acidic residues" evidence="1">
    <location>
        <begin position="122"/>
        <end position="131"/>
    </location>
</feature>
<comment type="caution">
    <text evidence="2">The sequence shown here is derived from an EMBL/GenBank/DDBJ whole genome shotgun (WGS) entry which is preliminary data.</text>
</comment>
<name>A0AAN6NTJ5_9PEZI</name>
<dbReference type="InterPro" id="IPR002110">
    <property type="entry name" value="Ankyrin_rpt"/>
</dbReference>
<dbReference type="Proteomes" id="UP001303222">
    <property type="component" value="Unassembled WGS sequence"/>
</dbReference>
<accession>A0AAN6NTJ5</accession>
<evidence type="ECO:0000313" key="3">
    <source>
        <dbReference type="Proteomes" id="UP001303222"/>
    </source>
</evidence>
<dbReference type="SMART" id="SM00248">
    <property type="entry name" value="ANK"/>
    <property type="match status" value="2"/>
</dbReference>
<dbReference type="EMBL" id="MU859207">
    <property type="protein sequence ID" value="KAK3949617.1"/>
    <property type="molecule type" value="Genomic_DNA"/>
</dbReference>
<keyword evidence="3" id="KW-1185">Reference proteome</keyword>
<dbReference type="SUPFAM" id="SSF48403">
    <property type="entry name" value="Ankyrin repeat"/>
    <property type="match status" value="1"/>
</dbReference>
<evidence type="ECO:0000313" key="2">
    <source>
        <dbReference type="EMBL" id="KAK3949617.1"/>
    </source>
</evidence>
<reference evidence="2" key="2">
    <citation type="submission" date="2023-06" db="EMBL/GenBank/DDBJ databases">
        <authorList>
            <consortium name="Lawrence Berkeley National Laboratory"/>
            <person name="Mondo S.J."/>
            <person name="Hensen N."/>
            <person name="Bonometti L."/>
            <person name="Westerberg I."/>
            <person name="Brannstrom I.O."/>
            <person name="Guillou S."/>
            <person name="Cros-Aarteil S."/>
            <person name="Calhoun S."/>
            <person name="Haridas S."/>
            <person name="Kuo A."/>
            <person name="Pangilinan J."/>
            <person name="Riley R."/>
            <person name="Labutti K."/>
            <person name="Andreopoulos B."/>
            <person name="Lipzen A."/>
            <person name="Chen C."/>
            <person name="Yanf M."/>
            <person name="Daum C."/>
            <person name="Ng V."/>
            <person name="Clum A."/>
            <person name="Steindorff A."/>
            <person name="Ohm R."/>
            <person name="Martin F."/>
            <person name="Silar P."/>
            <person name="Natvig D."/>
            <person name="Lalanne C."/>
            <person name="Gautier V."/>
            <person name="Ament-Velasquez S.L."/>
            <person name="Kruys A."/>
            <person name="Hutchinson M.I."/>
            <person name="Powell A.J."/>
            <person name="Barry K."/>
            <person name="Miller A.N."/>
            <person name="Grigoriev I.V."/>
            <person name="Debuchy R."/>
            <person name="Gladieux P."/>
            <person name="Thoren M.H."/>
            <person name="Johannesson H."/>
        </authorList>
    </citation>
    <scope>NUCLEOTIDE SEQUENCE</scope>
    <source>
        <strain evidence="2">CBS 626.80</strain>
    </source>
</reference>
<reference evidence="2" key="1">
    <citation type="journal article" date="2023" name="Mol. Phylogenet. Evol.">
        <title>Genome-scale phylogeny and comparative genomics of the fungal order Sordariales.</title>
        <authorList>
            <person name="Hensen N."/>
            <person name="Bonometti L."/>
            <person name="Westerberg I."/>
            <person name="Brannstrom I.O."/>
            <person name="Guillou S."/>
            <person name="Cros-Aarteil S."/>
            <person name="Calhoun S."/>
            <person name="Haridas S."/>
            <person name="Kuo A."/>
            <person name="Mondo S."/>
            <person name="Pangilinan J."/>
            <person name="Riley R."/>
            <person name="LaButti K."/>
            <person name="Andreopoulos B."/>
            <person name="Lipzen A."/>
            <person name="Chen C."/>
            <person name="Yan M."/>
            <person name="Daum C."/>
            <person name="Ng V."/>
            <person name="Clum A."/>
            <person name="Steindorff A."/>
            <person name="Ohm R.A."/>
            <person name="Martin F."/>
            <person name="Silar P."/>
            <person name="Natvig D.O."/>
            <person name="Lalanne C."/>
            <person name="Gautier V."/>
            <person name="Ament-Velasquez S.L."/>
            <person name="Kruys A."/>
            <person name="Hutchinson M.I."/>
            <person name="Powell A.J."/>
            <person name="Barry K."/>
            <person name="Miller A.N."/>
            <person name="Grigoriev I.V."/>
            <person name="Debuchy R."/>
            <person name="Gladieux P."/>
            <person name="Hiltunen Thoren M."/>
            <person name="Johannesson H."/>
        </authorList>
    </citation>
    <scope>NUCLEOTIDE SEQUENCE</scope>
    <source>
        <strain evidence="2">CBS 626.80</strain>
    </source>
</reference>
<sequence length="529" mass="60626">MELQQISKQPSTLESLPVETLIQIAESCHSFADLSRLASTNKWFYRVLNHWLYKLDVRSGSPCALFWACQTGSLDTLKLAHQAGAALNQVWASKEPIQRLPPNPYNHSPEFYQKAALRLTDPADDREDEEANNGWPETPYMVPEDFTDDWDQTEDWNQMQLDNDQQPEEPVEQEVQSDEESDTEWVIDEGPWEEPDQPRQLGEPHTPEQDHSWPADTDESGQPLLRTASRDSKYTWRNDFLERLCRYMNQGLDPDFDGKKPVTQDLRRFPVFWWHPIDLAVYFGHKKIIHYLVENGVSIQHANSRGLCRQRDISFASPYRGCRHGTYPFLIPGDVNWRYLVHHAFGLIACKEDWEMGNFLLDISGMRRTAKHLGGFEDGLVVDLEDPQDQEIFFIRKIHELIRFSDGTTASVHNYLTGRLLIVPVHETVLTSSSLAMVVVVGVSSVPSFGCWHVSLDCCAVGMAIGERWKHGQTSRFLFYSMDRRMLHELVSTKLLVTGRAMSHGLDGSHHGSLRFGNGVVLEQHQVRA</sequence>
<evidence type="ECO:0000256" key="1">
    <source>
        <dbReference type="SAM" id="MobiDB-lite"/>
    </source>
</evidence>
<gene>
    <name evidence="2" type="ORF">QBC32DRAFT_266440</name>
</gene>
<dbReference type="InterPro" id="IPR036770">
    <property type="entry name" value="Ankyrin_rpt-contain_sf"/>
</dbReference>
<evidence type="ECO:0008006" key="4">
    <source>
        <dbReference type="Google" id="ProtNLM"/>
    </source>
</evidence>
<feature type="region of interest" description="Disordered" evidence="1">
    <location>
        <begin position="163"/>
        <end position="228"/>
    </location>
</feature>
<organism evidence="2 3">
    <name type="scientific">Pseudoneurospora amorphoporcata</name>
    <dbReference type="NCBI Taxonomy" id="241081"/>
    <lineage>
        <taxon>Eukaryota</taxon>
        <taxon>Fungi</taxon>
        <taxon>Dikarya</taxon>
        <taxon>Ascomycota</taxon>
        <taxon>Pezizomycotina</taxon>
        <taxon>Sordariomycetes</taxon>
        <taxon>Sordariomycetidae</taxon>
        <taxon>Sordariales</taxon>
        <taxon>Sordariaceae</taxon>
        <taxon>Pseudoneurospora</taxon>
    </lineage>
</organism>
<dbReference type="AlphaFoldDB" id="A0AAN6NTJ5"/>